<evidence type="ECO:0000256" key="1">
    <source>
        <dbReference type="SAM" id="Coils"/>
    </source>
</evidence>
<dbReference type="AlphaFoldDB" id="A0AA38CCN8"/>
<feature type="non-terminal residue" evidence="2">
    <location>
        <position position="123"/>
    </location>
</feature>
<dbReference type="EMBL" id="JAHRHJ020000011">
    <property type="protein sequence ID" value="KAH9294689.1"/>
    <property type="molecule type" value="Genomic_DNA"/>
</dbReference>
<comment type="caution">
    <text evidence="2">The sequence shown here is derived from an EMBL/GenBank/DDBJ whole genome shotgun (WGS) entry which is preliminary data.</text>
</comment>
<reference evidence="2 3" key="1">
    <citation type="journal article" date="2021" name="Nat. Plants">
        <title>The Taxus genome provides insights into paclitaxel biosynthesis.</title>
        <authorList>
            <person name="Xiong X."/>
            <person name="Gou J."/>
            <person name="Liao Q."/>
            <person name="Li Y."/>
            <person name="Zhou Q."/>
            <person name="Bi G."/>
            <person name="Li C."/>
            <person name="Du R."/>
            <person name="Wang X."/>
            <person name="Sun T."/>
            <person name="Guo L."/>
            <person name="Liang H."/>
            <person name="Lu P."/>
            <person name="Wu Y."/>
            <person name="Zhang Z."/>
            <person name="Ro D.K."/>
            <person name="Shang Y."/>
            <person name="Huang S."/>
            <person name="Yan J."/>
        </authorList>
    </citation>
    <scope>NUCLEOTIDE SEQUENCE [LARGE SCALE GENOMIC DNA]</scope>
    <source>
        <strain evidence="2">Ta-2019</strain>
    </source>
</reference>
<sequence length="123" mass="13899">STVPTERLIAMGLFEKEGTYPGTKKMLSWAFESHVDELDFEVYQKALIMLPESKGDNPLVNSQELTDEQVCNALNKVAVETEARLFTWNDSIRALEGKLAKKEEELAKVARNLKQEELISAQL</sequence>
<gene>
    <name evidence="2" type="ORF">KI387_038277</name>
</gene>
<keyword evidence="3" id="KW-1185">Reference proteome</keyword>
<dbReference type="Proteomes" id="UP000824469">
    <property type="component" value="Unassembled WGS sequence"/>
</dbReference>
<accession>A0AA38CCN8</accession>
<proteinExistence type="predicted"/>
<organism evidence="2 3">
    <name type="scientific">Taxus chinensis</name>
    <name type="common">Chinese yew</name>
    <name type="synonym">Taxus wallichiana var. chinensis</name>
    <dbReference type="NCBI Taxonomy" id="29808"/>
    <lineage>
        <taxon>Eukaryota</taxon>
        <taxon>Viridiplantae</taxon>
        <taxon>Streptophyta</taxon>
        <taxon>Embryophyta</taxon>
        <taxon>Tracheophyta</taxon>
        <taxon>Spermatophyta</taxon>
        <taxon>Pinopsida</taxon>
        <taxon>Pinidae</taxon>
        <taxon>Conifers II</taxon>
        <taxon>Cupressales</taxon>
        <taxon>Taxaceae</taxon>
        <taxon>Taxus</taxon>
    </lineage>
</organism>
<protein>
    <submittedName>
        <fullName evidence="2">Uncharacterized protein</fullName>
    </submittedName>
</protein>
<evidence type="ECO:0000313" key="2">
    <source>
        <dbReference type="EMBL" id="KAH9294689.1"/>
    </source>
</evidence>
<name>A0AA38CCN8_TAXCH</name>
<evidence type="ECO:0000313" key="3">
    <source>
        <dbReference type="Proteomes" id="UP000824469"/>
    </source>
</evidence>
<keyword evidence="1" id="KW-0175">Coiled coil</keyword>
<feature type="coiled-coil region" evidence="1">
    <location>
        <begin position="92"/>
        <end position="119"/>
    </location>
</feature>
<feature type="non-terminal residue" evidence="2">
    <location>
        <position position="1"/>
    </location>
</feature>